<dbReference type="SUPFAM" id="SSF53383">
    <property type="entry name" value="PLP-dependent transferases"/>
    <property type="match status" value="1"/>
</dbReference>
<dbReference type="PANTHER" id="PTHR11601:SF34">
    <property type="entry name" value="CYSTEINE DESULFURASE"/>
    <property type="match status" value="1"/>
</dbReference>
<dbReference type="InterPro" id="IPR000192">
    <property type="entry name" value="Aminotrans_V_dom"/>
</dbReference>
<dbReference type="EMBL" id="CP072385">
    <property type="protein sequence ID" value="QUC12633.1"/>
    <property type="molecule type" value="Genomic_DNA"/>
</dbReference>
<evidence type="ECO:0000256" key="1">
    <source>
        <dbReference type="ARBA" id="ARBA00001933"/>
    </source>
</evidence>
<dbReference type="EC" id="2.8.1.7" evidence="3"/>
<keyword evidence="4" id="KW-0808">Transferase</keyword>
<evidence type="ECO:0000256" key="7">
    <source>
        <dbReference type="ARBA" id="ARBA00023004"/>
    </source>
</evidence>
<dbReference type="Proteomes" id="UP000677180">
    <property type="component" value="Chromosome"/>
</dbReference>
<name>A0AB37I7X6_9ACTN</name>
<evidence type="ECO:0000256" key="4">
    <source>
        <dbReference type="ARBA" id="ARBA00022679"/>
    </source>
</evidence>
<dbReference type="InterPro" id="IPR015424">
    <property type="entry name" value="PyrdxlP-dep_Trfase"/>
</dbReference>
<dbReference type="PROSITE" id="PS00595">
    <property type="entry name" value="AA_TRANSFER_CLASS_5"/>
    <property type="match status" value="1"/>
</dbReference>
<feature type="domain" description="Aminotransferase class V" evidence="11">
    <location>
        <begin position="47"/>
        <end position="396"/>
    </location>
</feature>
<keyword evidence="7" id="KW-0408">Iron</keyword>
<dbReference type="InterPro" id="IPR015421">
    <property type="entry name" value="PyrdxlP-dep_Trfase_major"/>
</dbReference>
<protein>
    <recommendedName>
        <fullName evidence="3">cysteine desulfurase</fullName>
        <ecNumber evidence="3">2.8.1.7</ecNumber>
    </recommendedName>
</protein>
<dbReference type="Gene3D" id="3.90.1150.10">
    <property type="entry name" value="Aspartate Aminotransferase, domain 1"/>
    <property type="match status" value="1"/>
</dbReference>
<evidence type="ECO:0000256" key="6">
    <source>
        <dbReference type="ARBA" id="ARBA00022898"/>
    </source>
</evidence>
<keyword evidence="5" id="KW-0479">Metal-binding</keyword>
<keyword evidence="6" id="KW-0663">Pyridoxal phosphate</keyword>
<evidence type="ECO:0000256" key="9">
    <source>
        <dbReference type="ARBA" id="ARBA00050776"/>
    </source>
</evidence>
<dbReference type="AlphaFoldDB" id="A0AB37I7X6"/>
<organism evidence="12 13">
    <name type="scientific">Arachnia propionica</name>
    <dbReference type="NCBI Taxonomy" id="1750"/>
    <lineage>
        <taxon>Bacteria</taxon>
        <taxon>Bacillati</taxon>
        <taxon>Actinomycetota</taxon>
        <taxon>Actinomycetes</taxon>
        <taxon>Propionibacteriales</taxon>
        <taxon>Propionibacteriaceae</taxon>
        <taxon>Arachnia</taxon>
    </lineage>
</organism>
<keyword evidence="8" id="KW-0411">Iron-sulfur</keyword>
<accession>A0AB37I7X6</accession>
<evidence type="ECO:0000256" key="10">
    <source>
        <dbReference type="RuleBase" id="RU004504"/>
    </source>
</evidence>
<gene>
    <name evidence="12" type="ORF">J5A53_07335</name>
</gene>
<dbReference type="GO" id="GO:0051536">
    <property type="term" value="F:iron-sulfur cluster binding"/>
    <property type="evidence" value="ECO:0007669"/>
    <property type="project" value="UniProtKB-KW"/>
</dbReference>
<comment type="catalytic activity">
    <reaction evidence="9">
        <text>(sulfur carrier)-H + L-cysteine = (sulfur carrier)-SH + L-alanine</text>
        <dbReference type="Rhea" id="RHEA:43892"/>
        <dbReference type="Rhea" id="RHEA-COMP:14737"/>
        <dbReference type="Rhea" id="RHEA-COMP:14739"/>
        <dbReference type="ChEBI" id="CHEBI:29917"/>
        <dbReference type="ChEBI" id="CHEBI:35235"/>
        <dbReference type="ChEBI" id="CHEBI:57972"/>
        <dbReference type="ChEBI" id="CHEBI:64428"/>
        <dbReference type="EC" id="2.8.1.7"/>
    </reaction>
</comment>
<sequence length="411" mass="42637">MFRLPAPGGHPPRGPDHFAICRLISRKPPRDKRLTGAADGYGEPVSTYLDHAATSPMRSEAQDALLTELGRVGNPSSQHRAGQRARRRLEEAREELAAALGAHPGEVIFTSGGSEADSIAILGSLAARLERPRSLISAVEHPAVQEARGRGAEVLAVNSRGVVEDTTWEAADEKVAVISVVRVNNETGVIHPLDGLIAASSRTGAWSHSDAVQALGHVPLDFHATGLDLMSVSAHKIGGPVGIGALVVRRGVTPAPIGLGGGQEGRIRSGTLPVALAASFAAAATAAVAGLEAESERLVALRDGIRETASACGGRINGENCAPHVVSATFPGIRAQDLLFLLDAEDIHASAGSACRAGVYRPSEVLLAMGAPEDEAMSTVRFSLGHTSGRGDVDRLREVLPVAVERARAAG</sequence>
<dbReference type="Gene3D" id="1.10.260.50">
    <property type="match status" value="1"/>
</dbReference>
<dbReference type="PIRSF" id="PIRSF005572">
    <property type="entry name" value="NifS"/>
    <property type="match status" value="1"/>
</dbReference>
<evidence type="ECO:0000256" key="5">
    <source>
        <dbReference type="ARBA" id="ARBA00022723"/>
    </source>
</evidence>
<evidence type="ECO:0000313" key="12">
    <source>
        <dbReference type="EMBL" id="QUC12633.1"/>
    </source>
</evidence>
<dbReference type="InterPro" id="IPR020578">
    <property type="entry name" value="Aminotrans_V_PyrdxlP_BS"/>
</dbReference>
<evidence type="ECO:0000256" key="8">
    <source>
        <dbReference type="ARBA" id="ARBA00023014"/>
    </source>
</evidence>
<evidence type="ECO:0000256" key="3">
    <source>
        <dbReference type="ARBA" id="ARBA00012239"/>
    </source>
</evidence>
<dbReference type="PANTHER" id="PTHR11601">
    <property type="entry name" value="CYSTEINE DESULFURYLASE FAMILY MEMBER"/>
    <property type="match status" value="1"/>
</dbReference>
<evidence type="ECO:0000313" key="13">
    <source>
        <dbReference type="Proteomes" id="UP000677180"/>
    </source>
</evidence>
<evidence type="ECO:0000256" key="2">
    <source>
        <dbReference type="ARBA" id="ARBA00006490"/>
    </source>
</evidence>
<dbReference type="Gene3D" id="3.40.640.10">
    <property type="entry name" value="Type I PLP-dependent aspartate aminotransferase-like (Major domain)"/>
    <property type="match status" value="1"/>
</dbReference>
<dbReference type="GO" id="GO:0046872">
    <property type="term" value="F:metal ion binding"/>
    <property type="evidence" value="ECO:0007669"/>
    <property type="project" value="UniProtKB-KW"/>
</dbReference>
<proteinExistence type="inferred from homology"/>
<dbReference type="GO" id="GO:0031071">
    <property type="term" value="F:cysteine desulfurase activity"/>
    <property type="evidence" value="ECO:0007669"/>
    <property type="project" value="UniProtKB-EC"/>
</dbReference>
<dbReference type="InterPro" id="IPR016454">
    <property type="entry name" value="Cysteine_dSase"/>
</dbReference>
<evidence type="ECO:0000259" key="11">
    <source>
        <dbReference type="Pfam" id="PF00266"/>
    </source>
</evidence>
<comment type="cofactor">
    <cofactor evidence="1 10">
        <name>pyridoxal 5'-phosphate</name>
        <dbReference type="ChEBI" id="CHEBI:597326"/>
    </cofactor>
</comment>
<reference evidence="12" key="1">
    <citation type="submission" date="2021-03" db="EMBL/GenBank/DDBJ databases">
        <title>Human Oral Microbial Genomes.</title>
        <authorList>
            <person name="Johnston C.D."/>
            <person name="Chen T."/>
            <person name="Dewhirst F.E."/>
        </authorList>
    </citation>
    <scope>NUCLEOTIDE SEQUENCE</scope>
    <source>
        <strain evidence="12">F0714</strain>
    </source>
</reference>
<dbReference type="InterPro" id="IPR015422">
    <property type="entry name" value="PyrdxlP-dep_Trfase_small"/>
</dbReference>
<dbReference type="Pfam" id="PF00266">
    <property type="entry name" value="Aminotran_5"/>
    <property type="match status" value="1"/>
</dbReference>
<comment type="similarity">
    <text evidence="2">Belongs to the class-V pyridoxal-phosphate-dependent aminotransferase family. NifS/IscS subfamily.</text>
</comment>